<dbReference type="Proteomes" id="UP001319874">
    <property type="component" value="Chromosome 1"/>
</dbReference>
<gene>
    <name evidence="2" type="ORF">PTKU64_14830</name>
</gene>
<reference evidence="2 3" key="1">
    <citation type="journal article" date="2022" name="Front. Microbiol.">
        <title>Identification and characterization of a novel class of self-sufficient cytochrome P450 hydroxylase involved in cyclohexanecarboxylate degradation in Paraburkholderia terrae strain KU-64.</title>
        <authorList>
            <person name="Yamamoto T."/>
            <person name="Hasegawa Y."/>
            <person name="Iwaki H."/>
        </authorList>
    </citation>
    <scope>NUCLEOTIDE SEQUENCE [LARGE SCALE GENOMIC DNA]</scope>
    <source>
        <strain evidence="2 3">KU-64</strain>
    </source>
</reference>
<keyword evidence="3" id="KW-1185">Reference proteome</keyword>
<organism evidence="2 3">
    <name type="scientific">Paraburkholderia terrae</name>
    <dbReference type="NCBI Taxonomy" id="311230"/>
    <lineage>
        <taxon>Bacteria</taxon>
        <taxon>Pseudomonadati</taxon>
        <taxon>Pseudomonadota</taxon>
        <taxon>Betaproteobacteria</taxon>
        <taxon>Burkholderiales</taxon>
        <taxon>Burkholderiaceae</taxon>
        <taxon>Paraburkholderia</taxon>
    </lineage>
</organism>
<evidence type="ECO:0000313" key="2">
    <source>
        <dbReference type="EMBL" id="BCZ77808.1"/>
    </source>
</evidence>
<proteinExistence type="predicted"/>
<feature type="region of interest" description="Disordered" evidence="1">
    <location>
        <begin position="40"/>
        <end position="71"/>
    </location>
</feature>
<feature type="compositionally biased region" description="Low complexity" evidence="1">
    <location>
        <begin position="47"/>
        <end position="57"/>
    </location>
</feature>
<sequence>MRIDGRQNAEHPDGDERDGSTTLIRTQAPRHIPNCLSYDSDSDELQAMDQAATDQAAKTWGDGSKAEQQQD</sequence>
<feature type="region of interest" description="Disordered" evidence="1">
    <location>
        <begin position="1"/>
        <end position="23"/>
    </location>
</feature>
<evidence type="ECO:0000256" key="1">
    <source>
        <dbReference type="SAM" id="MobiDB-lite"/>
    </source>
</evidence>
<accession>A0ABM7TIF2</accession>
<evidence type="ECO:0000313" key="3">
    <source>
        <dbReference type="Proteomes" id="UP001319874"/>
    </source>
</evidence>
<dbReference type="EMBL" id="AP024955">
    <property type="protein sequence ID" value="BCZ77808.1"/>
    <property type="molecule type" value="Genomic_DNA"/>
</dbReference>
<feature type="compositionally biased region" description="Basic and acidic residues" evidence="1">
    <location>
        <begin position="1"/>
        <end position="19"/>
    </location>
</feature>
<protein>
    <submittedName>
        <fullName evidence="2">Uncharacterized protein</fullName>
    </submittedName>
</protein>
<name>A0ABM7TIF2_9BURK</name>